<dbReference type="SUPFAM" id="SSF101790">
    <property type="entry name" value="Aminomethyltransferase beta-barrel domain"/>
    <property type="match status" value="1"/>
</dbReference>
<dbReference type="PANTHER" id="PTHR43757:SF2">
    <property type="entry name" value="AMINOMETHYLTRANSFERASE, MITOCHONDRIAL"/>
    <property type="match status" value="1"/>
</dbReference>
<sequence length="163" mass="18372">APTGPSQIRRVEAGIFSYFQDMRVTDNPYEIGMDRLVDLDMEADFCGKEALKQIKDEGIKRKLVGIEILGESITKIVPPTYTPGYFVPDHWPIDDAEGKEIGYVTSKCYSPRLEKNIAYAFIPIEHADKGSKFFINSPYGKLESVVVDLPFWDPKKQIPIGKA</sequence>
<accession>A0A381U984</accession>
<dbReference type="PANTHER" id="PTHR43757">
    <property type="entry name" value="AMINOMETHYLTRANSFERASE"/>
    <property type="match status" value="1"/>
</dbReference>
<dbReference type="AlphaFoldDB" id="A0A381U984"/>
<dbReference type="Gene3D" id="3.30.1360.120">
    <property type="entry name" value="Probable tRNA modification gtpase trme, domain 1"/>
    <property type="match status" value="1"/>
</dbReference>
<dbReference type="InterPro" id="IPR028896">
    <property type="entry name" value="GcvT/YgfZ/DmdA"/>
</dbReference>
<dbReference type="InterPro" id="IPR027266">
    <property type="entry name" value="TrmE/GcvT-like"/>
</dbReference>
<evidence type="ECO:0000313" key="2">
    <source>
        <dbReference type="EMBL" id="SVA24770.1"/>
    </source>
</evidence>
<protein>
    <recommendedName>
        <fullName evidence="1">Aminomethyltransferase C-terminal domain-containing protein</fullName>
    </recommendedName>
</protein>
<dbReference type="EMBL" id="UINC01005986">
    <property type="protein sequence ID" value="SVA24770.1"/>
    <property type="molecule type" value="Genomic_DNA"/>
</dbReference>
<dbReference type="Pfam" id="PF08669">
    <property type="entry name" value="GCV_T_C"/>
    <property type="match status" value="1"/>
</dbReference>
<evidence type="ECO:0000259" key="1">
    <source>
        <dbReference type="Pfam" id="PF08669"/>
    </source>
</evidence>
<reference evidence="2" key="1">
    <citation type="submission" date="2018-05" db="EMBL/GenBank/DDBJ databases">
        <authorList>
            <person name="Lanie J.A."/>
            <person name="Ng W.-L."/>
            <person name="Kazmierczak K.M."/>
            <person name="Andrzejewski T.M."/>
            <person name="Davidsen T.M."/>
            <person name="Wayne K.J."/>
            <person name="Tettelin H."/>
            <person name="Glass J.I."/>
            <person name="Rusch D."/>
            <person name="Podicherti R."/>
            <person name="Tsui H.-C.T."/>
            <person name="Winkler M.E."/>
        </authorList>
    </citation>
    <scope>NUCLEOTIDE SEQUENCE</scope>
</reference>
<feature type="non-terminal residue" evidence="2">
    <location>
        <position position="1"/>
    </location>
</feature>
<dbReference type="InterPro" id="IPR029043">
    <property type="entry name" value="GcvT/YgfZ_C"/>
</dbReference>
<proteinExistence type="predicted"/>
<dbReference type="InterPro" id="IPR013977">
    <property type="entry name" value="GcvT_C"/>
</dbReference>
<feature type="domain" description="Aminomethyltransferase C-terminal" evidence="1">
    <location>
        <begin position="95"/>
        <end position="153"/>
    </location>
</feature>
<dbReference type="GO" id="GO:0005829">
    <property type="term" value="C:cytosol"/>
    <property type="evidence" value="ECO:0007669"/>
    <property type="project" value="TreeGrafter"/>
</dbReference>
<gene>
    <name evidence="2" type="ORF">METZ01_LOCUS77624</name>
</gene>
<organism evidence="2">
    <name type="scientific">marine metagenome</name>
    <dbReference type="NCBI Taxonomy" id="408172"/>
    <lineage>
        <taxon>unclassified sequences</taxon>
        <taxon>metagenomes</taxon>
        <taxon>ecological metagenomes</taxon>
    </lineage>
</organism>
<dbReference type="SUPFAM" id="SSF103025">
    <property type="entry name" value="Folate-binding domain"/>
    <property type="match status" value="1"/>
</dbReference>
<name>A0A381U984_9ZZZZ</name>